<name>A0A1S7LNI7_MAGMO</name>
<dbReference type="EMBL" id="LO017727">
    <property type="protein sequence ID" value="CRH07983.1"/>
    <property type="molecule type" value="Genomic_DNA"/>
</dbReference>
<organism evidence="1">
    <name type="scientific">Magnetococcus massalia (strain MO-1)</name>
    <dbReference type="NCBI Taxonomy" id="451514"/>
    <lineage>
        <taxon>Bacteria</taxon>
        <taxon>Pseudomonadati</taxon>
        <taxon>Pseudomonadota</taxon>
        <taxon>Magnetococcia</taxon>
        <taxon>Magnetococcales</taxon>
        <taxon>Magnetococcaceae</taxon>
        <taxon>Magnetococcus</taxon>
    </lineage>
</organism>
<proteinExistence type="predicted"/>
<gene>
    <name evidence="1" type="ORF">MAGMO_3855</name>
</gene>
<protein>
    <submittedName>
        <fullName evidence="1">Uncharacterized protein</fullName>
    </submittedName>
</protein>
<dbReference type="AlphaFoldDB" id="A0A1S7LNI7"/>
<sequence length="191" mass="21472">MPMNVTLSEIQAGGMHEPKAEWTQKAIENLHSATEKYADQHGLRLEQIDPAKLDKRDPDFVKMRQMHTVVANTIHRHSRLMTIPTKVEKPYWTLGSYPQKLKELTKADYGLYLHFSDSFASKGRMLVMFAAAAAGVSVHGGQQMAAASMIDLNTGQVVWHDRLHKAHGDLRDPFYAGQSVQELMDSINFAP</sequence>
<accession>A0A1S7LNI7</accession>
<reference evidence="1" key="1">
    <citation type="submission" date="2015-04" db="EMBL/GenBank/DDBJ databases">
        <authorList>
            <person name="Syromyatnikov M.Y."/>
            <person name="Popov V.N."/>
        </authorList>
    </citation>
    <scope>NUCLEOTIDE SEQUENCE</scope>
    <source>
        <strain evidence="1">MO-1</strain>
    </source>
</reference>
<evidence type="ECO:0000313" key="1">
    <source>
        <dbReference type="EMBL" id="CRH07983.1"/>
    </source>
</evidence>